<feature type="domain" description="Immunoglobulin V-set" evidence="4">
    <location>
        <begin position="34"/>
        <end position="118"/>
    </location>
</feature>
<keyword evidence="6" id="KW-1185">Reference proteome</keyword>
<dbReference type="AlphaFoldDB" id="A0AA88LYG4"/>
<comment type="caution">
    <text evidence="5">The sequence shown here is derived from an EMBL/GenBank/DDBJ whole genome shotgun (WGS) entry which is preliminary data.</text>
</comment>
<accession>A0AA88LYG4</accession>
<proteinExistence type="predicted"/>
<dbReference type="PANTHER" id="PTHR23268:SF102">
    <property type="entry name" value="IMMUNOGLOBULIN V-SET DOMAIN-CONTAINING PROTEIN"/>
    <property type="match status" value="1"/>
</dbReference>
<dbReference type="GO" id="GO:0002376">
    <property type="term" value="P:immune system process"/>
    <property type="evidence" value="ECO:0007669"/>
    <property type="project" value="UniProtKB-KW"/>
</dbReference>
<evidence type="ECO:0000256" key="3">
    <source>
        <dbReference type="SAM" id="SignalP"/>
    </source>
</evidence>
<dbReference type="Gene3D" id="2.60.40.10">
    <property type="entry name" value="Immunoglobulins"/>
    <property type="match status" value="1"/>
</dbReference>
<evidence type="ECO:0000259" key="4">
    <source>
        <dbReference type="SMART" id="SM00406"/>
    </source>
</evidence>
<name>A0AA88LYG4_CHASR</name>
<organism evidence="5 6">
    <name type="scientific">Channa striata</name>
    <name type="common">Snakehead murrel</name>
    <name type="synonym">Ophicephalus striatus</name>
    <dbReference type="NCBI Taxonomy" id="64152"/>
    <lineage>
        <taxon>Eukaryota</taxon>
        <taxon>Metazoa</taxon>
        <taxon>Chordata</taxon>
        <taxon>Craniata</taxon>
        <taxon>Vertebrata</taxon>
        <taxon>Euteleostomi</taxon>
        <taxon>Actinopterygii</taxon>
        <taxon>Neopterygii</taxon>
        <taxon>Teleostei</taxon>
        <taxon>Neoteleostei</taxon>
        <taxon>Acanthomorphata</taxon>
        <taxon>Anabantaria</taxon>
        <taxon>Anabantiformes</taxon>
        <taxon>Channoidei</taxon>
        <taxon>Channidae</taxon>
        <taxon>Channa</taxon>
    </lineage>
</organism>
<reference evidence="5" key="1">
    <citation type="submission" date="2023-07" db="EMBL/GenBank/DDBJ databases">
        <title>Chromosome-level Genome Assembly of Striped Snakehead (Channa striata).</title>
        <authorList>
            <person name="Liu H."/>
        </authorList>
    </citation>
    <scope>NUCLEOTIDE SEQUENCE</scope>
    <source>
        <strain evidence="5">Gz</strain>
        <tissue evidence="5">Muscle</tissue>
    </source>
</reference>
<gene>
    <name evidence="5" type="ORF">Q5P01_020885</name>
</gene>
<dbReference type="InterPro" id="IPR013106">
    <property type="entry name" value="Ig_V-set"/>
</dbReference>
<dbReference type="InterPro" id="IPR013783">
    <property type="entry name" value="Ig-like_fold"/>
</dbReference>
<dbReference type="PANTHER" id="PTHR23268">
    <property type="entry name" value="T-CELL RECEPTOR BETA CHAIN"/>
    <property type="match status" value="1"/>
</dbReference>
<feature type="chain" id="PRO_5041654449" description="Immunoglobulin V-set domain-containing protein" evidence="3">
    <location>
        <begin position="18"/>
        <end position="160"/>
    </location>
</feature>
<evidence type="ECO:0000313" key="5">
    <source>
        <dbReference type="EMBL" id="KAK2826671.1"/>
    </source>
</evidence>
<dbReference type="Pfam" id="PF07686">
    <property type="entry name" value="V-set"/>
    <property type="match status" value="1"/>
</dbReference>
<dbReference type="EMBL" id="JAUPFM010000016">
    <property type="protein sequence ID" value="KAK2826671.1"/>
    <property type="molecule type" value="Genomic_DNA"/>
</dbReference>
<keyword evidence="1 3" id="KW-0732">Signal</keyword>
<evidence type="ECO:0000313" key="6">
    <source>
        <dbReference type="Proteomes" id="UP001187415"/>
    </source>
</evidence>
<dbReference type="GO" id="GO:0005886">
    <property type="term" value="C:plasma membrane"/>
    <property type="evidence" value="ECO:0007669"/>
    <property type="project" value="TreeGrafter"/>
</dbReference>
<evidence type="ECO:0000256" key="2">
    <source>
        <dbReference type="ARBA" id="ARBA00022859"/>
    </source>
</evidence>
<dbReference type="InterPro" id="IPR036179">
    <property type="entry name" value="Ig-like_dom_sf"/>
</dbReference>
<evidence type="ECO:0000256" key="1">
    <source>
        <dbReference type="ARBA" id="ARBA00022729"/>
    </source>
</evidence>
<dbReference type="SMART" id="SM00406">
    <property type="entry name" value="IGv"/>
    <property type="match status" value="1"/>
</dbReference>
<keyword evidence="2" id="KW-0391">Immunity</keyword>
<dbReference type="InterPro" id="IPR050413">
    <property type="entry name" value="TCR_beta_variable"/>
</dbReference>
<protein>
    <recommendedName>
        <fullName evidence="4">Immunoglobulin V-set domain-containing protein</fullName>
    </recommendedName>
</protein>
<dbReference type="Proteomes" id="UP001187415">
    <property type="component" value="Unassembled WGS sequence"/>
</dbReference>
<dbReference type="SUPFAM" id="SSF48726">
    <property type="entry name" value="Immunoglobulin"/>
    <property type="match status" value="1"/>
</dbReference>
<sequence length="160" mass="17812">MIRFLFCHFLAAGISLGIQVHQSPSAVFRKPGDGVQLVCTHGPNDYRVMLWYQQLPGDTALKLVGYGYVEFKSDSVEEPFRKHFKLAGDLSGNKIKNGSLSIADLKQPEHTATYFCAASKPQYIKHPSALYINLSPFLLPRLEVDCQLYSLPISVILGPN</sequence>
<feature type="signal peptide" evidence="3">
    <location>
        <begin position="1"/>
        <end position="17"/>
    </location>
</feature>
<dbReference type="GO" id="GO:0007166">
    <property type="term" value="P:cell surface receptor signaling pathway"/>
    <property type="evidence" value="ECO:0007669"/>
    <property type="project" value="TreeGrafter"/>
</dbReference>